<dbReference type="InterPro" id="IPR002182">
    <property type="entry name" value="NB-ARC"/>
</dbReference>
<comment type="similarity">
    <text evidence="1">Belongs to the disease resistance NB-LRR family.</text>
</comment>
<dbReference type="Gene3D" id="1.10.8.430">
    <property type="entry name" value="Helical domain of apoptotic protease-activating factors"/>
    <property type="match status" value="1"/>
</dbReference>
<dbReference type="EMBL" id="BPVZ01000281">
    <property type="protein sequence ID" value="GKV49040.1"/>
    <property type="molecule type" value="Genomic_DNA"/>
</dbReference>
<protein>
    <submittedName>
        <fullName evidence="10">Uncharacterized protein</fullName>
    </submittedName>
</protein>
<dbReference type="InterPro" id="IPR058922">
    <property type="entry name" value="WHD_DRP"/>
</dbReference>
<evidence type="ECO:0000256" key="6">
    <source>
        <dbReference type="ARBA" id="ARBA00022840"/>
    </source>
</evidence>
<keyword evidence="6" id="KW-0067">ATP-binding</keyword>
<dbReference type="PANTHER" id="PTHR33463">
    <property type="entry name" value="NB-ARC DOMAIN-CONTAINING PROTEIN-RELATED"/>
    <property type="match status" value="1"/>
</dbReference>
<evidence type="ECO:0000259" key="9">
    <source>
        <dbReference type="Pfam" id="PF23559"/>
    </source>
</evidence>
<evidence type="ECO:0000256" key="4">
    <source>
        <dbReference type="ARBA" id="ARBA00022741"/>
    </source>
</evidence>
<dbReference type="Pfam" id="PF23559">
    <property type="entry name" value="WHD_DRP"/>
    <property type="match status" value="1"/>
</dbReference>
<keyword evidence="11" id="KW-1185">Reference proteome</keyword>
<evidence type="ECO:0000256" key="5">
    <source>
        <dbReference type="ARBA" id="ARBA00022821"/>
    </source>
</evidence>
<dbReference type="Pfam" id="PF23247">
    <property type="entry name" value="LRR_RPS2"/>
    <property type="match status" value="1"/>
</dbReference>
<organism evidence="10 11">
    <name type="scientific">Rubroshorea leprosula</name>
    <dbReference type="NCBI Taxonomy" id="152421"/>
    <lineage>
        <taxon>Eukaryota</taxon>
        <taxon>Viridiplantae</taxon>
        <taxon>Streptophyta</taxon>
        <taxon>Embryophyta</taxon>
        <taxon>Tracheophyta</taxon>
        <taxon>Spermatophyta</taxon>
        <taxon>Magnoliopsida</taxon>
        <taxon>eudicotyledons</taxon>
        <taxon>Gunneridae</taxon>
        <taxon>Pentapetalae</taxon>
        <taxon>rosids</taxon>
        <taxon>malvids</taxon>
        <taxon>Malvales</taxon>
        <taxon>Dipterocarpaceae</taxon>
        <taxon>Rubroshorea</taxon>
    </lineage>
</organism>
<dbReference type="FunFam" id="3.40.50.300:FF:001091">
    <property type="entry name" value="Probable disease resistance protein At1g61300"/>
    <property type="match status" value="1"/>
</dbReference>
<dbReference type="InterPro" id="IPR001611">
    <property type="entry name" value="Leu-rich_rpt"/>
</dbReference>
<dbReference type="SUPFAM" id="SSF52540">
    <property type="entry name" value="P-loop containing nucleoside triphosphate hydrolases"/>
    <property type="match status" value="1"/>
</dbReference>
<dbReference type="PRINTS" id="PR00364">
    <property type="entry name" value="DISEASERSIST"/>
</dbReference>
<comment type="caution">
    <text evidence="10">The sequence shown here is derived from an EMBL/GenBank/DDBJ whole genome shotgun (WGS) entry which is preliminary data.</text>
</comment>
<evidence type="ECO:0000256" key="2">
    <source>
        <dbReference type="ARBA" id="ARBA00022614"/>
    </source>
</evidence>
<gene>
    <name evidence="10" type="ORF">SLEP1_g55813</name>
</gene>
<sequence length="1072" mass="121759">MELAEPIMELVKCLGRSTCIYLGYHLNFDEAVSDLRRELQVLISRKEDVNLSIQSEVAWGKEVKHEVQGWLKLVQETNNEVQAIQEKIQKVKWYSKGRLEKLVCKKIEVVKRIYEQGRFPDGLTMTIDRPPRGIKLPTENVVGEDYAKEKIWGYLMGNEVRKIGVCGVGGVGKTTIMKHINDELLRVTDFDRVIWVTVSYPLNVIKLQENIACAMDHRLRLPEGEDKVRRAATLISIMEGVGRYVLILDDVWEVFSLIEVGILETTIQNGSKIVITSRSIDVCQKMGCEIVKVEPLSFQESLNLFLDKVGHHVLQVPNLERILKLIVEECGGLPLAIIVIAESMSGEDDVEVWKNALNELQERVKSVTGSDQKIFKRLRFSYDRLNNFEIQNCFLYCSLFPEDYPFLREELIEGWIDEGLIDRWPTREATYAKGLTILKMLVKNCLLEKTVNQLGDDVFKMHDVVRDMAIKSIGPEFGYMVKAGVKLAEVPTEHEWRNDLKKVSLMENNISKISLELSPMCPTLSTLMLSNNYNLSEIPESLFECMPELKVLDLSKTGIEALPNSISNLEKLSSMRLAWCDRLRYLPSLAKLTALKKLDLFGSRIEVVPQGMEKLISLEYLDLSYCFDLEEIPNGMLSNLSNLQCLLVYKDLKIKGEEVARLSKLEKFEGAFNEIEGYNYFVKSQDFQILTDYYIGVGLTDYNIGVPPRVDVGLTGQKKAVVNINNCDLGEECMVLPDNLQNLEIKRCRNMRSNLNKAALLEKATELTHCSISDCTDIECVVDLNLSSYSVLGKLEELYLCRLPKLSVLVRVKGVAMPPHVFSNLKMLLITECSGMGKLLPLELLQVFQNLEQIYVYGCEQMEEIIASSDSDASSHKFTFPKLRRLKLGNLPQLKSICSAKGVMVCDSIEEITVWKCRELKRIPVQLPLLDNGQPSPPPRLEGIWIDEESKAWWESVEWKETISVELKAIDDHDPDLVQLSPTSAYPISSEILAKLDALICADDGEAVEEGDAYGVNSKIASNGERQQEKECGREVKPITMLHTFREYRFALYNWSSRGVLQMAKSSFFKNV</sequence>
<dbReference type="GO" id="GO:0006952">
    <property type="term" value="P:defense response"/>
    <property type="evidence" value="ECO:0007669"/>
    <property type="project" value="UniProtKB-KW"/>
</dbReference>
<dbReference type="InterPro" id="IPR042197">
    <property type="entry name" value="Apaf_helical"/>
</dbReference>
<dbReference type="InterPro" id="IPR027417">
    <property type="entry name" value="P-loop_NTPase"/>
</dbReference>
<dbReference type="Proteomes" id="UP001054252">
    <property type="component" value="Unassembled WGS sequence"/>
</dbReference>
<dbReference type="PANTHER" id="PTHR33463:SF187">
    <property type="entry name" value="AND NB-ARC DOMAIN DISEASE RESISTANCE PROTEIN, PUTATIVE-RELATED"/>
    <property type="match status" value="1"/>
</dbReference>
<dbReference type="GO" id="GO:0043531">
    <property type="term" value="F:ADP binding"/>
    <property type="evidence" value="ECO:0007669"/>
    <property type="project" value="InterPro"/>
</dbReference>
<reference evidence="10 11" key="1">
    <citation type="journal article" date="2021" name="Commun. Biol.">
        <title>The genome of Shorea leprosula (Dipterocarpaceae) highlights the ecological relevance of drought in aseasonal tropical rainforests.</title>
        <authorList>
            <person name="Ng K.K.S."/>
            <person name="Kobayashi M.J."/>
            <person name="Fawcett J.A."/>
            <person name="Hatakeyama M."/>
            <person name="Paape T."/>
            <person name="Ng C.H."/>
            <person name="Ang C.C."/>
            <person name="Tnah L.H."/>
            <person name="Lee C.T."/>
            <person name="Nishiyama T."/>
            <person name="Sese J."/>
            <person name="O'Brien M.J."/>
            <person name="Copetti D."/>
            <person name="Mohd Noor M.I."/>
            <person name="Ong R.C."/>
            <person name="Putra M."/>
            <person name="Sireger I.Z."/>
            <person name="Indrioko S."/>
            <person name="Kosugi Y."/>
            <person name="Izuno A."/>
            <person name="Isagi Y."/>
            <person name="Lee S.L."/>
            <person name="Shimizu K.K."/>
        </authorList>
    </citation>
    <scope>NUCLEOTIDE SEQUENCE [LARGE SCALE GENOMIC DNA]</scope>
    <source>
        <strain evidence="10">214</strain>
    </source>
</reference>
<dbReference type="InterPro" id="IPR036388">
    <property type="entry name" value="WH-like_DNA-bd_sf"/>
</dbReference>
<keyword evidence="2" id="KW-0433">Leucine-rich repeat</keyword>
<evidence type="ECO:0000256" key="1">
    <source>
        <dbReference type="ARBA" id="ARBA00008894"/>
    </source>
</evidence>
<dbReference type="GO" id="GO:0005524">
    <property type="term" value="F:ATP binding"/>
    <property type="evidence" value="ECO:0007669"/>
    <property type="project" value="UniProtKB-KW"/>
</dbReference>
<dbReference type="Gene3D" id="3.40.50.300">
    <property type="entry name" value="P-loop containing nucleotide triphosphate hydrolases"/>
    <property type="match status" value="1"/>
</dbReference>
<dbReference type="InterPro" id="IPR057135">
    <property type="entry name" value="At4g27190-like_LRR"/>
</dbReference>
<dbReference type="Gene3D" id="1.10.10.10">
    <property type="entry name" value="Winged helix-like DNA-binding domain superfamily/Winged helix DNA-binding domain"/>
    <property type="match status" value="1"/>
</dbReference>
<proteinExistence type="inferred from homology"/>
<dbReference type="Pfam" id="PF13855">
    <property type="entry name" value="LRR_8"/>
    <property type="match status" value="1"/>
</dbReference>
<evidence type="ECO:0000259" key="8">
    <source>
        <dbReference type="Pfam" id="PF23247"/>
    </source>
</evidence>
<dbReference type="InterPro" id="IPR003591">
    <property type="entry name" value="Leu-rich_rpt_typical-subtyp"/>
</dbReference>
<dbReference type="InterPro" id="IPR050905">
    <property type="entry name" value="Plant_NBS-LRR"/>
</dbReference>
<keyword evidence="4" id="KW-0547">Nucleotide-binding</keyword>
<evidence type="ECO:0000313" key="11">
    <source>
        <dbReference type="Proteomes" id="UP001054252"/>
    </source>
</evidence>
<keyword evidence="5" id="KW-0611">Plant defense</keyword>
<keyword evidence="3" id="KW-0677">Repeat</keyword>
<dbReference type="FunFam" id="1.10.10.10:FF:000322">
    <property type="entry name" value="Probable disease resistance protein At1g63360"/>
    <property type="match status" value="1"/>
</dbReference>
<feature type="domain" description="Disease resistance protein At4g27190-like leucine-rich repeats" evidence="8">
    <location>
        <begin position="817"/>
        <end position="923"/>
    </location>
</feature>
<dbReference type="Gene3D" id="3.80.10.10">
    <property type="entry name" value="Ribonuclease Inhibitor"/>
    <property type="match status" value="2"/>
</dbReference>
<feature type="domain" description="NB-ARC" evidence="7">
    <location>
        <begin position="146"/>
        <end position="312"/>
    </location>
</feature>
<evidence type="ECO:0000259" key="7">
    <source>
        <dbReference type="Pfam" id="PF00931"/>
    </source>
</evidence>
<dbReference type="SMART" id="SM00369">
    <property type="entry name" value="LRR_TYP"/>
    <property type="match status" value="4"/>
</dbReference>
<dbReference type="Pfam" id="PF00931">
    <property type="entry name" value="NB-ARC"/>
    <property type="match status" value="1"/>
</dbReference>
<evidence type="ECO:0000313" key="10">
    <source>
        <dbReference type="EMBL" id="GKV49040.1"/>
    </source>
</evidence>
<dbReference type="SUPFAM" id="SSF52058">
    <property type="entry name" value="L domain-like"/>
    <property type="match status" value="1"/>
</dbReference>
<accession>A0AAV5MGW6</accession>
<feature type="domain" description="Disease resistance protein winged helix" evidence="9">
    <location>
        <begin position="399"/>
        <end position="469"/>
    </location>
</feature>
<dbReference type="InterPro" id="IPR032675">
    <property type="entry name" value="LRR_dom_sf"/>
</dbReference>
<name>A0AAV5MGW6_9ROSI</name>
<evidence type="ECO:0000256" key="3">
    <source>
        <dbReference type="ARBA" id="ARBA00022737"/>
    </source>
</evidence>
<dbReference type="AlphaFoldDB" id="A0AAV5MGW6"/>